<sequence>MLRNLFAAVLLLTLAATAKATPIKSGIDGSFDIFSVADITLNADGEVTLINFIFANIALVDQAGDYAPYLTAGDAVALDTNPISINNIIGLQLWNVNGFSFIATAIGANETLGATTGLYIIGDVVHDDFVTTSTEFFLSSQNLTVDGTKQSALSASITSPAPVAVSEPGSLAILALGLIGFAASRKKKSA</sequence>
<keyword evidence="4" id="KW-1185">Reference proteome</keyword>
<evidence type="ECO:0000256" key="1">
    <source>
        <dbReference type="SAM" id="SignalP"/>
    </source>
</evidence>
<dbReference type="EMBL" id="BAAAFA010000006">
    <property type="protein sequence ID" value="GAA0817381.1"/>
    <property type="molecule type" value="Genomic_DNA"/>
</dbReference>
<dbReference type="NCBIfam" id="TIGR02595">
    <property type="entry name" value="PEP_CTERM"/>
    <property type="match status" value="1"/>
</dbReference>
<evidence type="ECO:0000313" key="4">
    <source>
        <dbReference type="Proteomes" id="UP001500021"/>
    </source>
</evidence>
<evidence type="ECO:0000259" key="2">
    <source>
        <dbReference type="Pfam" id="PF07589"/>
    </source>
</evidence>
<comment type="caution">
    <text evidence="3">The sequence shown here is derived from an EMBL/GenBank/DDBJ whole genome shotgun (WGS) entry which is preliminary data.</text>
</comment>
<name>A0ABP3WKS3_9GAMM</name>
<dbReference type="InterPro" id="IPR013424">
    <property type="entry name" value="Ice-binding_C"/>
</dbReference>
<feature type="signal peptide" evidence="1">
    <location>
        <begin position="1"/>
        <end position="20"/>
    </location>
</feature>
<reference evidence="4" key="1">
    <citation type="journal article" date="2019" name="Int. J. Syst. Evol. Microbiol.">
        <title>The Global Catalogue of Microorganisms (GCM) 10K type strain sequencing project: providing services to taxonomists for standard genome sequencing and annotation.</title>
        <authorList>
            <consortium name="The Broad Institute Genomics Platform"/>
            <consortium name="The Broad Institute Genome Sequencing Center for Infectious Disease"/>
            <person name="Wu L."/>
            <person name="Ma J."/>
        </authorList>
    </citation>
    <scope>NUCLEOTIDE SEQUENCE [LARGE SCALE GENOMIC DNA]</scope>
    <source>
        <strain evidence="4">JCM 15608</strain>
    </source>
</reference>
<feature type="domain" description="Ice-binding protein C-terminal" evidence="2">
    <location>
        <begin position="164"/>
        <end position="186"/>
    </location>
</feature>
<organism evidence="3 4">
    <name type="scientific">Colwellia asteriadis</name>
    <dbReference type="NCBI Taxonomy" id="517723"/>
    <lineage>
        <taxon>Bacteria</taxon>
        <taxon>Pseudomonadati</taxon>
        <taxon>Pseudomonadota</taxon>
        <taxon>Gammaproteobacteria</taxon>
        <taxon>Alteromonadales</taxon>
        <taxon>Colwelliaceae</taxon>
        <taxon>Colwellia</taxon>
    </lineage>
</organism>
<dbReference type="Pfam" id="PF07589">
    <property type="entry name" value="PEP-CTERM"/>
    <property type="match status" value="1"/>
</dbReference>
<evidence type="ECO:0000313" key="3">
    <source>
        <dbReference type="EMBL" id="GAA0817381.1"/>
    </source>
</evidence>
<gene>
    <name evidence="3" type="ORF">GCM10009111_18500</name>
</gene>
<accession>A0ABP3WKS3</accession>
<dbReference type="Proteomes" id="UP001500021">
    <property type="component" value="Unassembled WGS sequence"/>
</dbReference>
<keyword evidence="1" id="KW-0732">Signal</keyword>
<proteinExistence type="predicted"/>
<protein>
    <recommendedName>
        <fullName evidence="2">Ice-binding protein C-terminal domain-containing protein</fullName>
    </recommendedName>
</protein>
<feature type="chain" id="PRO_5046846993" description="Ice-binding protein C-terminal domain-containing protein" evidence="1">
    <location>
        <begin position="21"/>
        <end position="190"/>
    </location>
</feature>